<dbReference type="OrthoDB" id="1111442at2"/>
<feature type="signal peptide" evidence="1">
    <location>
        <begin position="1"/>
        <end position="19"/>
    </location>
</feature>
<dbReference type="AlphaFoldDB" id="A0A1Y1CMK7"/>
<dbReference type="RefSeq" id="WP_096431239.1">
    <property type="nucleotide sequence ID" value="NZ_AP018042.1"/>
</dbReference>
<keyword evidence="1" id="KW-0732">Signal</keyword>
<evidence type="ECO:0000313" key="3">
    <source>
        <dbReference type="Proteomes" id="UP000218267"/>
    </source>
</evidence>
<reference evidence="2 3" key="1">
    <citation type="journal article" date="2018" name="Mar. Genomics">
        <title>Complete genome sequence of Marinifilaceae bacterium strain SPP2, isolated from the Antarctic marine sediment.</title>
        <authorList>
            <person name="Watanabe M."/>
            <person name="Kojima H."/>
            <person name="Fukui M."/>
        </authorList>
    </citation>
    <scope>NUCLEOTIDE SEQUENCE [LARGE SCALE GENOMIC DNA]</scope>
    <source>
        <strain evidence="2 3">SPP2</strain>
    </source>
</reference>
<accession>A0A1Y1CMK7</accession>
<gene>
    <name evidence="2" type="ORF">ALGA_3348</name>
</gene>
<evidence type="ECO:0000313" key="2">
    <source>
        <dbReference type="EMBL" id="BAX81646.1"/>
    </source>
</evidence>
<proteinExistence type="predicted"/>
<organism evidence="2 3">
    <name type="scientific">Labilibaculum antarcticum</name>
    <dbReference type="NCBI Taxonomy" id="1717717"/>
    <lineage>
        <taxon>Bacteria</taxon>
        <taxon>Pseudomonadati</taxon>
        <taxon>Bacteroidota</taxon>
        <taxon>Bacteroidia</taxon>
        <taxon>Marinilabiliales</taxon>
        <taxon>Marinifilaceae</taxon>
        <taxon>Labilibaculum</taxon>
    </lineage>
</organism>
<dbReference type="PROSITE" id="PS51257">
    <property type="entry name" value="PROKAR_LIPOPROTEIN"/>
    <property type="match status" value="1"/>
</dbReference>
<protein>
    <recommendedName>
        <fullName evidence="4">6-bladed beta-propeller</fullName>
    </recommendedName>
</protein>
<dbReference type="KEGG" id="mbas:ALGA_3348"/>
<dbReference type="Proteomes" id="UP000218267">
    <property type="component" value="Chromosome"/>
</dbReference>
<evidence type="ECO:0000256" key="1">
    <source>
        <dbReference type="SAM" id="SignalP"/>
    </source>
</evidence>
<name>A0A1Y1CMK7_9BACT</name>
<dbReference type="EMBL" id="AP018042">
    <property type="protein sequence ID" value="BAX81646.1"/>
    <property type="molecule type" value="Genomic_DNA"/>
</dbReference>
<keyword evidence="3" id="KW-1185">Reference proteome</keyword>
<sequence length="422" mass="47983">MKKLAVMILLAFIACSVSAQSLVDIYKNGNVKLIPDKEFAKGNDWNKVFASYKDSLYGKAVGLRKSLKITPVGSIVVNNAYRNFYTKFSADGKFEKEFGITDSNGKRFKKKEDIAGIINNNFFSGLDNMGNMICFDMEGRYSKTLKLDYMTRQMIPLPNNKIAVVGWVIWKEKFRDFVAIVDYETNEEKVIWEHFTDRCAGTQHCNMFNYSFEYGKQGSYGITTMPFSKSTGVESPVIASVGAKLIIAIPKTGEILQFDLDGNLQSKDKIEWASNTISVEEQKEIQKKAIEKFKALKPKFAIGDYAEKNTKGFEKALLEMETDLKQITKPIPTPVFSTVIKDSDNNLLFFEFPKEKGANKFNVWIYKSNGSFVGSSSFECDDYNLQINPSKMVFYKGYIYALQELKEASDIPLRLVRFRVTN</sequence>
<evidence type="ECO:0008006" key="4">
    <source>
        <dbReference type="Google" id="ProtNLM"/>
    </source>
</evidence>
<feature type="chain" id="PRO_5012575754" description="6-bladed beta-propeller" evidence="1">
    <location>
        <begin position="20"/>
        <end position="422"/>
    </location>
</feature>
<reference evidence="3" key="2">
    <citation type="journal article" date="2020" name="Antonie Van Leeuwenhoek">
        <title>Labilibaculum antarcticum sp. nov., a novel facultative anaerobic, psychrotorelant bacterium isolated from marine sediment of Antarctica.</title>
        <authorList>
            <person name="Watanabe M."/>
            <person name="Kojima H."/>
            <person name="Fukui M."/>
        </authorList>
    </citation>
    <scope>NUCLEOTIDE SEQUENCE [LARGE SCALE GENOMIC DNA]</scope>
    <source>
        <strain evidence="3">SPP2</strain>
    </source>
</reference>